<feature type="binding site" evidence="8">
    <location>
        <begin position="188"/>
        <end position="190"/>
    </location>
    <ligand>
        <name>beta-D-galactose</name>
        <dbReference type="ChEBI" id="CHEBI:27667"/>
    </ligand>
</feature>
<name>A0A3B6VD99_BRAHW</name>
<dbReference type="AlphaFoldDB" id="A0A3B6VD99"/>
<evidence type="ECO:0000256" key="8">
    <source>
        <dbReference type="PIRSR" id="PIRSR005096-3"/>
    </source>
</evidence>
<dbReference type="InterPro" id="IPR014718">
    <property type="entry name" value="GH-type_carb-bd"/>
</dbReference>
<feature type="active site" description="Proton donor" evidence="6">
    <location>
        <position position="188"/>
    </location>
</feature>
<dbReference type="STRING" id="565034.BHWA1_00264"/>
<evidence type="ECO:0000256" key="4">
    <source>
        <dbReference type="ARBA" id="ARBA00023277"/>
    </source>
</evidence>
<comment type="similarity">
    <text evidence="2 5">Belongs to the aldose epimerase family.</text>
</comment>
<evidence type="ECO:0000256" key="6">
    <source>
        <dbReference type="PIRSR" id="PIRSR005096-1"/>
    </source>
</evidence>
<protein>
    <recommendedName>
        <fullName evidence="5">Aldose 1-epimerase</fullName>
        <ecNumber evidence="5">5.1.3.3</ecNumber>
    </recommendedName>
</protein>
<dbReference type="PIRSF" id="PIRSF005096">
    <property type="entry name" value="GALM"/>
    <property type="match status" value="1"/>
</dbReference>
<evidence type="ECO:0000256" key="7">
    <source>
        <dbReference type="PIRSR" id="PIRSR005096-2"/>
    </source>
</evidence>
<dbReference type="CDD" id="cd09019">
    <property type="entry name" value="galactose_mutarotase_like"/>
    <property type="match status" value="1"/>
</dbReference>
<dbReference type="InterPro" id="IPR011013">
    <property type="entry name" value="Gal_mutarotase_sf_dom"/>
</dbReference>
<dbReference type="PANTHER" id="PTHR10091:SF0">
    <property type="entry name" value="GALACTOSE MUTAROTASE"/>
    <property type="match status" value="1"/>
</dbReference>
<reference evidence="9 10" key="1">
    <citation type="journal article" date="2009" name="PLoS ONE">
        <title>Genome sequence of the pathogenic intestinal spirochete Brachyspira hyodysenteriae reveals adaptations to its lifestyle in the porcine large intestine.</title>
        <authorList>
            <person name="Bellgard M.I."/>
            <person name="Wanchanthuek P."/>
            <person name="La T."/>
            <person name="Ryan K."/>
            <person name="Moolhuijzen P."/>
            <person name="Albertyn Z."/>
            <person name="Shaban B."/>
            <person name="Motro Y."/>
            <person name="Dunn D.S."/>
            <person name="Schibeci D."/>
            <person name="Hunter A."/>
            <person name="Barrero R."/>
            <person name="Phillips N.D."/>
            <person name="Hampson D.J."/>
        </authorList>
    </citation>
    <scope>NUCLEOTIDE SEQUENCE [LARGE SCALE GENOMIC DNA]</scope>
    <source>
        <strain evidence="10">ATCC 49526 / WA1</strain>
    </source>
</reference>
<dbReference type="GO" id="GO:0006006">
    <property type="term" value="P:glucose metabolic process"/>
    <property type="evidence" value="ECO:0007669"/>
    <property type="project" value="TreeGrafter"/>
</dbReference>
<comment type="catalytic activity">
    <reaction evidence="5">
        <text>alpha-D-glucose = beta-D-glucose</text>
        <dbReference type="Rhea" id="RHEA:10264"/>
        <dbReference type="ChEBI" id="CHEBI:15903"/>
        <dbReference type="ChEBI" id="CHEBI:17925"/>
        <dbReference type="EC" id="5.1.3.3"/>
    </reaction>
</comment>
<dbReference type="InterPro" id="IPR008183">
    <property type="entry name" value="Aldose_1/G6P_1-epimerase"/>
</dbReference>
<organism evidence="9 10">
    <name type="scientific">Brachyspira hyodysenteriae (strain ATCC 49526 / WA1)</name>
    <dbReference type="NCBI Taxonomy" id="565034"/>
    <lineage>
        <taxon>Bacteria</taxon>
        <taxon>Pseudomonadati</taxon>
        <taxon>Spirochaetota</taxon>
        <taxon>Spirochaetia</taxon>
        <taxon>Brachyspirales</taxon>
        <taxon>Brachyspiraceae</taxon>
        <taxon>Brachyspira</taxon>
    </lineage>
</organism>
<evidence type="ECO:0000313" key="10">
    <source>
        <dbReference type="Proteomes" id="UP000001803"/>
    </source>
</evidence>
<dbReference type="KEGG" id="bhy:BHWA1_00264"/>
<evidence type="ECO:0000256" key="2">
    <source>
        <dbReference type="ARBA" id="ARBA00006206"/>
    </source>
</evidence>
<dbReference type="UniPathway" id="UPA00242"/>
<keyword evidence="10" id="KW-1185">Reference proteome</keyword>
<feature type="binding site" evidence="7">
    <location>
        <position position="250"/>
    </location>
    <ligand>
        <name>beta-D-galactose</name>
        <dbReference type="ChEBI" id="CHEBI:27667"/>
    </ligand>
</feature>
<dbReference type="EC" id="5.1.3.3" evidence="5"/>
<accession>A0A3B6VD99</accession>
<dbReference type="GO" id="GO:0030246">
    <property type="term" value="F:carbohydrate binding"/>
    <property type="evidence" value="ECO:0007669"/>
    <property type="project" value="InterPro"/>
</dbReference>
<dbReference type="PANTHER" id="PTHR10091">
    <property type="entry name" value="ALDOSE-1-EPIMERASE"/>
    <property type="match status" value="1"/>
</dbReference>
<dbReference type="SUPFAM" id="SSF74650">
    <property type="entry name" value="Galactose mutarotase-like"/>
    <property type="match status" value="1"/>
</dbReference>
<feature type="active site" description="Proton acceptor" evidence="6">
    <location>
        <position position="312"/>
    </location>
</feature>
<dbReference type="GO" id="GO:0033499">
    <property type="term" value="P:galactose catabolic process via UDP-galactose, Leloir pathway"/>
    <property type="evidence" value="ECO:0007669"/>
    <property type="project" value="TreeGrafter"/>
</dbReference>
<dbReference type="Pfam" id="PF01263">
    <property type="entry name" value="Aldose_epim"/>
    <property type="match status" value="1"/>
</dbReference>
<sequence length="347" mass="39717">MYNIYINYYKDIIMFRSKKEDFGKNSYIYTLENDKGLKVKLAEVGASITGIFFKDKDGKEVEVAFGSDDIEFYTPEAKNGHMGATVGRVAGRTIGAKFTIDDKEYNITANKSPDHTHGGINGLSYVMYKSIQKKDNEVLFSYVSKDGEEGYPGNINLIVKYTITDENEIIIDYIATTDKATPLNIMNHSYFNLNGGGSIKDHEMFIDSKYYLADENGITSGEILKTKDTPYDFTSLKKVDEIIKAKDGCDNCFIFDDNNINKQRVKILSRKTNIALEVFTTKPSVLFYTANHFNNFKVRNQILNKHEAFCLETQYLSCSLNFNHFPSIILYPDREYNHRTIYKFSLI</sequence>
<keyword evidence="4 5" id="KW-0119">Carbohydrate metabolism</keyword>
<evidence type="ECO:0000256" key="5">
    <source>
        <dbReference type="PIRNR" id="PIRNR005096"/>
    </source>
</evidence>
<dbReference type="GO" id="GO:0004034">
    <property type="term" value="F:aldose 1-epimerase activity"/>
    <property type="evidence" value="ECO:0007669"/>
    <property type="project" value="UniProtKB-EC"/>
</dbReference>
<dbReference type="InterPro" id="IPR047215">
    <property type="entry name" value="Galactose_mutarotase-like"/>
</dbReference>
<dbReference type="Proteomes" id="UP000001803">
    <property type="component" value="Chromosome"/>
</dbReference>
<dbReference type="Gene3D" id="2.70.98.10">
    <property type="match status" value="1"/>
</dbReference>
<dbReference type="InterPro" id="IPR015443">
    <property type="entry name" value="Aldose_1-epimerase"/>
</dbReference>
<comment type="pathway">
    <text evidence="1 5">Carbohydrate metabolism; hexose metabolism.</text>
</comment>
<proteinExistence type="inferred from homology"/>
<gene>
    <name evidence="9" type="primary">galM</name>
    <name evidence="9" type="ordered locus">BHWA1_00264</name>
</gene>
<evidence type="ECO:0000256" key="3">
    <source>
        <dbReference type="ARBA" id="ARBA00023235"/>
    </source>
</evidence>
<evidence type="ECO:0000313" key="9">
    <source>
        <dbReference type="EMBL" id="ACN82764.1"/>
    </source>
</evidence>
<evidence type="ECO:0000256" key="1">
    <source>
        <dbReference type="ARBA" id="ARBA00005028"/>
    </source>
</evidence>
<keyword evidence="3 5" id="KW-0413">Isomerase</keyword>
<dbReference type="EMBL" id="CP001357">
    <property type="protein sequence ID" value="ACN82764.1"/>
    <property type="molecule type" value="Genomic_DNA"/>
</dbReference>